<dbReference type="EMBL" id="FXAO01000004">
    <property type="protein sequence ID" value="SMG29734.1"/>
    <property type="molecule type" value="Genomic_DNA"/>
</dbReference>
<dbReference type="CDD" id="cd01038">
    <property type="entry name" value="Endonuclease_DUF559"/>
    <property type="match status" value="1"/>
</dbReference>
<dbReference type="Gene3D" id="3.40.960.10">
    <property type="entry name" value="VSR Endonuclease"/>
    <property type="match status" value="1"/>
</dbReference>
<dbReference type="PANTHER" id="PTHR38590">
    <property type="entry name" value="BLL0828 PROTEIN"/>
    <property type="match status" value="1"/>
</dbReference>
<keyword evidence="2" id="KW-0540">Nuclease</keyword>
<keyword evidence="2" id="KW-0378">Hydrolase</keyword>
<evidence type="ECO:0000313" key="2">
    <source>
        <dbReference type="EMBL" id="SMG29734.1"/>
    </source>
</evidence>
<feature type="domain" description="DUF559" evidence="1">
    <location>
        <begin position="21"/>
        <end position="125"/>
    </location>
</feature>
<gene>
    <name evidence="2" type="ORF">SAMN03080602_01964</name>
</gene>
<name>A0A1X7JP03_9FLAO</name>
<proteinExistence type="predicted"/>
<dbReference type="InterPro" id="IPR007569">
    <property type="entry name" value="DUF559"/>
</dbReference>
<dbReference type="SUPFAM" id="SSF52980">
    <property type="entry name" value="Restriction endonuclease-like"/>
    <property type="match status" value="1"/>
</dbReference>
<dbReference type="InterPro" id="IPR047216">
    <property type="entry name" value="Endonuclease_DUF559_bact"/>
</dbReference>
<dbReference type="PANTHER" id="PTHR38590:SF1">
    <property type="entry name" value="BLL0828 PROTEIN"/>
    <property type="match status" value="1"/>
</dbReference>
<dbReference type="GO" id="GO:0004519">
    <property type="term" value="F:endonuclease activity"/>
    <property type="evidence" value="ECO:0007669"/>
    <property type="project" value="UniProtKB-KW"/>
</dbReference>
<reference evidence="3" key="1">
    <citation type="submission" date="2017-04" db="EMBL/GenBank/DDBJ databases">
        <authorList>
            <person name="Varghese N."/>
            <person name="Submissions S."/>
        </authorList>
    </citation>
    <scope>NUCLEOTIDE SEQUENCE [LARGE SCALE GENOMIC DNA]</scope>
    <source>
        <strain evidence="3">DSM 19835</strain>
    </source>
</reference>
<dbReference type="Pfam" id="PF04480">
    <property type="entry name" value="DUF559"/>
    <property type="match status" value="1"/>
</dbReference>
<accession>A0A1X7JP03</accession>
<organism evidence="2 3">
    <name type="scientific">Arenibacter troitsensis</name>
    <dbReference type="NCBI Taxonomy" id="188872"/>
    <lineage>
        <taxon>Bacteria</taxon>
        <taxon>Pseudomonadati</taxon>
        <taxon>Bacteroidota</taxon>
        <taxon>Flavobacteriia</taxon>
        <taxon>Flavobacteriales</taxon>
        <taxon>Flavobacteriaceae</taxon>
        <taxon>Arenibacter</taxon>
    </lineage>
</organism>
<keyword evidence="2" id="KW-0255">Endonuclease</keyword>
<dbReference type="AlphaFoldDB" id="A0A1X7JP03"/>
<dbReference type="InterPro" id="IPR011335">
    <property type="entry name" value="Restrct_endonuc-II-like"/>
</dbReference>
<protein>
    <submittedName>
        <fullName evidence="2">Very-short-patch-repair endonuclease</fullName>
    </submittedName>
</protein>
<evidence type="ECO:0000313" key="3">
    <source>
        <dbReference type="Proteomes" id="UP000193420"/>
    </source>
</evidence>
<dbReference type="STRING" id="188872.SAMN03080602_01964"/>
<keyword evidence="3" id="KW-1185">Reference proteome</keyword>
<sequence length="132" mass="15631">MRFIFGRDMKPKKIHNRPETKTNRIQLRKSLTSAEAFLWNELKGKKLDGRKFRRQHGIGNYITDFYCAQENLIIELDGEVHNNTISNEKDDRRTAYLNGEGYSVVRFENKMVFENMPSVLQEIRDNFNNSKD</sequence>
<dbReference type="Proteomes" id="UP000193420">
    <property type="component" value="Unassembled WGS sequence"/>
</dbReference>
<evidence type="ECO:0000259" key="1">
    <source>
        <dbReference type="Pfam" id="PF04480"/>
    </source>
</evidence>